<evidence type="ECO:0000256" key="6">
    <source>
        <dbReference type="ARBA" id="ARBA00022989"/>
    </source>
</evidence>
<feature type="transmembrane region" description="Helical" evidence="8">
    <location>
        <begin position="7"/>
        <end position="26"/>
    </location>
</feature>
<evidence type="ECO:0000313" key="10">
    <source>
        <dbReference type="EMBL" id="AZA13438.1"/>
    </source>
</evidence>
<feature type="transmembrane region" description="Helical" evidence="8">
    <location>
        <begin position="154"/>
        <end position="179"/>
    </location>
</feature>
<protein>
    <submittedName>
        <fullName evidence="10">Aspartate/alanine antiporter</fullName>
    </submittedName>
</protein>
<feature type="transmembrane region" description="Helical" evidence="8">
    <location>
        <begin position="515"/>
        <end position="536"/>
    </location>
</feature>
<dbReference type="GO" id="GO:0008324">
    <property type="term" value="F:monoatomic cation transmembrane transporter activity"/>
    <property type="evidence" value="ECO:0007669"/>
    <property type="project" value="InterPro"/>
</dbReference>
<accession>A0A3G6J978</accession>
<evidence type="ECO:0000256" key="4">
    <source>
        <dbReference type="ARBA" id="ARBA00022475"/>
    </source>
</evidence>
<dbReference type="PROSITE" id="PS01054">
    <property type="entry name" value="TRANSALDOLASE_1"/>
    <property type="match status" value="1"/>
</dbReference>
<dbReference type="InterPro" id="IPR006037">
    <property type="entry name" value="RCK_C"/>
</dbReference>
<dbReference type="SUPFAM" id="SSF116726">
    <property type="entry name" value="TrkA C-terminal domain-like"/>
    <property type="match status" value="1"/>
</dbReference>
<dbReference type="PANTHER" id="PTHR30445:SF3">
    <property type="entry name" value="TRANSPORT PROTEIN YIDE-RELATED"/>
    <property type="match status" value="1"/>
</dbReference>
<dbReference type="InterPro" id="IPR006512">
    <property type="entry name" value="YidE_YbjL"/>
</dbReference>
<gene>
    <name evidence="10" type="primary">aspT</name>
    <name evidence="10" type="ORF">CCHOA_05165</name>
</gene>
<dbReference type="GO" id="GO:0006813">
    <property type="term" value="P:potassium ion transport"/>
    <property type="evidence" value="ECO:0007669"/>
    <property type="project" value="InterPro"/>
</dbReference>
<dbReference type="PANTHER" id="PTHR30445">
    <property type="entry name" value="K(+)_H(+) ANTIPORTER SUBUNIT KHTT"/>
    <property type="match status" value="1"/>
</dbReference>
<dbReference type="EMBL" id="CP033896">
    <property type="protein sequence ID" value="AZA13438.1"/>
    <property type="molecule type" value="Genomic_DNA"/>
</dbReference>
<evidence type="ECO:0000256" key="8">
    <source>
        <dbReference type="SAM" id="Phobius"/>
    </source>
</evidence>
<keyword evidence="11" id="KW-1185">Reference proteome</keyword>
<keyword evidence="7 8" id="KW-0472">Membrane</keyword>
<dbReference type="NCBIfam" id="TIGR01625">
    <property type="entry name" value="YidE_YbjL_dupl"/>
    <property type="match status" value="2"/>
</dbReference>
<dbReference type="PROSITE" id="PS51202">
    <property type="entry name" value="RCK_C"/>
    <property type="match status" value="1"/>
</dbReference>
<proteinExistence type="inferred from homology"/>
<keyword evidence="4" id="KW-1003">Cell membrane</keyword>
<evidence type="ECO:0000256" key="3">
    <source>
        <dbReference type="ARBA" id="ARBA00022448"/>
    </source>
</evidence>
<feature type="transmembrane region" description="Helical" evidence="8">
    <location>
        <begin position="425"/>
        <end position="442"/>
    </location>
</feature>
<feature type="transmembrane region" description="Helical" evidence="8">
    <location>
        <begin position="454"/>
        <end position="477"/>
    </location>
</feature>
<dbReference type="InterPro" id="IPR018225">
    <property type="entry name" value="Transaldolase_AS"/>
</dbReference>
<feature type="transmembrane region" description="Helical" evidence="8">
    <location>
        <begin position="360"/>
        <end position="380"/>
    </location>
</feature>
<dbReference type="GO" id="GO:0005975">
    <property type="term" value="P:carbohydrate metabolic process"/>
    <property type="evidence" value="ECO:0007669"/>
    <property type="project" value="InterPro"/>
</dbReference>
<keyword evidence="6 8" id="KW-1133">Transmembrane helix</keyword>
<dbReference type="AlphaFoldDB" id="A0A3G6J978"/>
<evidence type="ECO:0000256" key="2">
    <source>
        <dbReference type="ARBA" id="ARBA00009854"/>
    </source>
</evidence>
<keyword evidence="5 8" id="KW-0812">Transmembrane</keyword>
<evidence type="ECO:0000256" key="1">
    <source>
        <dbReference type="ARBA" id="ARBA00004651"/>
    </source>
</evidence>
<dbReference type="KEGG" id="ccho:CCHOA_05165"/>
<feature type="transmembrane region" description="Helical" evidence="8">
    <location>
        <begin position="60"/>
        <end position="82"/>
    </location>
</feature>
<dbReference type="Gene3D" id="3.30.70.1450">
    <property type="entry name" value="Regulator of K+ conductance, C-terminal domain"/>
    <property type="match status" value="1"/>
</dbReference>
<comment type="similarity">
    <text evidence="2">Belongs to the AAE transporter (TC 2.A.81) family.</text>
</comment>
<evidence type="ECO:0000256" key="7">
    <source>
        <dbReference type="ARBA" id="ARBA00023136"/>
    </source>
</evidence>
<sequence>MLAILEYLATQPLLALFLIMGVGLALGKVRVFGISLGAAAVLFVAVGVSTVYPELTFPPLLFQFGLAVFVYAIGLSAGRAFFAEFRYRGWKLTVFAIVLLTVMTGVAYLFIGLFGLNERIGAGMYAGSLTSTPGMAAVVALLEKIDPSVASEPVVGYSLAYPGAVLGTIVVAVIGAAVLKVDHHQDAVDEGMFTSPLEWTGVRLRPGITGQVRDLATIAGEEILATRVIIDNQRHELAEPFVRLEPGMVLLIHGDGAALQRAIAKLGEEVVIELSHSDLDYRVVTVSNEAITGRPLGELDTVQNGFMLARIRRGDQELVAEPEETLELSDRVRVIAPSTRMNEAYKFLGNSERQLADVDLLPLAMGLVAGMLIGIIPIPLPGGNVLQLGFGGGPIVAGLILGALGRTGRFNWQLPYHANRTIGSLGLVIFLAGVGTSAGKGFKAALTDPSSLKVVAAGFIITVITMTICGVVCTRLLKLKWDEAMGVAAGITTNPAVISFLNVQTKTELATRGYATVYPAAMIGKIVACQLLMMAFL</sequence>
<reference evidence="10 11" key="1">
    <citation type="submission" date="2018-11" db="EMBL/GenBank/DDBJ databases">
        <authorList>
            <person name="Kleinhagauer T."/>
            <person name="Glaeser S.P."/>
            <person name="Spergser J."/>
            <person name="Ruckert C."/>
            <person name="Kaempfer P."/>
            <person name="Busse H.-J."/>
        </authorList>
    </citation>
    <scope>NUCLEOTIDE SEQUENCE [LARGE SCALE GENOMIC DNA]</scope>
    <source>
        <strain evidence="10 11">200CH</strain>
    </source>
</reference>
<dbReference type="Proteomes" id="UP000269019">
    <property type="component" value="Chromosome"/>
</dbReference>
<feature type="transmembrane region" description="Helical" evidence="8">
    <location>
        <begin position="32"/>
        <end position="53"/>
    </location>
</feature>
<dbReference type="InterPro" id="IPR050144">
    <property type="entry name" value="AAE_transporter"/>
</dbReference>
<dbReference type="InterPro" id="IPR036721">
    <property type="entry name" value="RCK_C_sf"/>
</dbReference>
<feature type="transmembrane region" description="Helical" evidence="8">
    <location>
        <begin position="94"/>
        <end position="116"/>
    </location>
</feature>
<dbReference type="Pfam" id="PF02080">
    <property type="entry name" value="TrkA_C"/>
    <property type="match status" value="1"/>
</dbReference>
<evidence type="ECO:0000313" key="11">
    <source>
        <dbReference type="Proteomes" id="UP000269019"/>
    </source>
</evidence>
<keyword evidence="3" id="KW-0813">Transport</keyword>
<dbReference type="Pfam" id="PF06826">
    <property type="entry name" value="Asp-Al_Ex"/>
    <property type="match status" value="2"/>
</dbReference>
<dbReference type="GO" id="GO:0005886">
    <property type="term" value="C:plasma membrane"/>
    <property type="evidence" value="ECO:0007669"/>
    <property type="project" value="UniProtKB-SubCell"/>
</dbReference>
<feature type="domain" description="RCK C-terminal" evidence="9">
    <location>
        <begin position="269"/>
        <end position="350"/>
    </location>
</feature>
<evidence type="ECO:0000256" key="5">
    <source>
        <dbReference type="ARBA" id="ARBA00022692"/>
    </source>
</evidence>
<feature type="transmembrane region" description="Helical" evidence="8">
    <location>
        <begin position="386"/>
        <end position="404"/>
    </location>
</feature>
<comment type="subcellular location">
    <subcellularLocation>
        <location evidence="1">Cell membrane</location>
        <topology evidence="1">Multi-pass membrane protein</topology>
    </subcellularLocation>
</comment>
<evidence type="ECO:0000259" key="9">
    <source>
        <dbReference type="PROSITE" id="PS51202"/>
    </source>
</evidence>
<organism evidence="10 11">
    <name type="scientific">Corynebacterium choanae</name>
    <dbReference type="NCBI Taxonomy" id="1862358"/>
    <lineage>
        <taxon>Bacteria</taxon>
        <taxon>Bacillati</taxon>
        <taxon>Actinomycetota</taxon>
        <taxon>Actinomycetes</taxon>
        <taxon>Mycobacteriales</taxon>
        <taxon>Corynebacteriaceae</taxon>
        <taxon>Corynebacterium</taxon>
    </lineage>
</organism>
<name>A0A3G6J978_9CORY</name>